<evidence type="ECO:0000256" key="1">
    <source>
        <dbReference type="SAM" id="MobiDB-lite"/>
    </source>
</evidence>
<dbReference type="RefSeq" id="WP_030262498.1">
    <property type="nucleotide sequence ID" value="NZ_JBHEZZ010000020.1"/>
</dbReference>
<feature type="region of interest" description="Disordered" evidence="1">
    <location>
        <begin position="207"/>
        <end position="284"/>
    </location>
</feature>
<feature type="region of interest" description="Disordered" evidence="1">
    <location>
        <begin position="77"/>
        <end position="181"/>
    </location>
</feature>
<dbReference type="Proteomes" id="UP001592528">
    <property type="component" value="Unassembled WGS sequence"/>
</dbReference>
<evidence type="ECO:0000313" key="2">
    <source>
        <dbReference type="EMBL" id="MFC1405413.1"/>
    </source>
</evidence>
<reference evidence="2 3" key="1">
    <citation type="submission" date="2024-09" db="EMBL/GenBank/DDBJ databases">
        <authorList>
            <person name="Lee S.D."/>
        </authorList>
    </citation>
    <scope>NUCLEOTIDE SEQUENCE [LARGE SCALE GENOMIC DNA]</scope>
    <source>
        <strain evidence="2 3">N1-5</strain>
    </source>
</reference>
<name>A0ABV6UVF0_9ACTN</name>
<comment type="caution">
    <text evidence="2">The sequence shown here is derived from an EMBL/GenBank/DDBJ whole genome shotgun (WGS) entry which is preliminary data.</text>
</comment>
<sequence length="465" mass="45768">MSDPDSTRSDRPTNSEQPVPRRAGARHAAPRLTVRDRMQLPVGRVLAMTAVPTALLMGSIAPKLAFAADASKTTAATSSAQAADTGTTGTQCTQDSSTATPSASSSSSSTASSGTGSSTTKVRSATPTPSASATAKTSTSTEQKATSGTAKNSTASAASPSASASATPSASASPSASATSSGGLLGGLLDGLGNLLSGNHAAAATTSSAASPTATASSAPRAAAVGTNDAATPTATASPSASASASPSSPAASDSASATATPSSTASSPTATPSASASADPSSSAADAANQLCDVSKLAAPVETLPAGTFPVDPWTLKTSRLELINTQFWGVKTVHTAGGDVRVLKFTAQQVNIDNLDMSVPQNGQKLHVQGGSGTTSTMRGGTVTMYVTSLSGTLSKAEGIPLAWLGVSLTLTPDTLPQWLYDLIGSVPIPLTLELNNATAIQAGQTGGNLTIPGMHLYYTPLS</sequence>
<feature type="region of interest" description="Disordered" evidence="1">
    <location>
        <begin position="1"/>
        <end position="35"/>
    </location>
</feature>
<organism evidence="2 3">
    <name type="scientific">Streptacidiphilus cavernicola</name>
    <dbReference type="NCBI Taxonomy" id="3342716"/>
    <lineage>
        <taxon>Bacteria</taxon>
        <taxon>Bacillati</taxon>
        <taxon>Actinomycetota</taxon>
        <taxon>Actinomycetes</taxon>
        <taxon>Kitasatosporales</taxon>
        <taxon>Streptomycetaceae</taxon>
        <taxon>Streptacidiphilus</taxon>
    </lineage>
</organism>
<protein>
    <recommendedName>
        <fullName evidence="4">DUF2993 domain-containing protein</fullName>
    </recommendedName>
</protein>
<evidence type="ECO:0008006" key="4">
    <source>
        <dbReference type="Google" id="ProtNLM"/>
    </source>
</evidence>
<proteinExistence type="predicted"/>
<evidence type="ECO:0000313" key="3">
    <source>
        <dbReference type="Proteomes" id="UP001592528"/>
    </source>
</evidence>
<accession>A0ABV6UVF0</accession>
<keyword evidence="3" id="KW-1185">Reference proteome</keyword>
<gene>
    <name evidence="2" type="ORF">ACEZDJ_29425</name>
</gene>
<feature type="compositionally biased region" description="Basic and acidic residues" evidence="1">
    <location>
        <begin position="1"/>
        <end position="13"/>
    </location>
</feature>
<dbReference type="EMBL" id="JBHEZZ010000020">
    <property type="protein sequence ID" value="MFC1405413.1"/>
    <property type="molecule type" value="Genomic_DNA"/>
</dbReference>